<evidence type="ECO:0000256" key="1">
    <source>
        <dbReference type="ARBA" id="ARBA00007529"/>
    </source>
</evidence>
<dbReference type="Gene3D" id="3.10.310.10">
    <property type="entry name" value="Diaminopimelate Epimerase, Chain A, domain 1"/>
    <property type="match status" value="2"/>
</dbReference>
<keyword evidence="3" id="KW-1185">Reference proteome</keyword>
<dbReference type="InterPro" id="IPR008794">
    <property type="entry name" value="Pro_racemase_fam"/>
</dbReference>
<name>A0ABT7PP46_9BACT</name>
<protein>
    <submittedName>
        <fullName evidence="2">Proline racemase family protein</fullName>
    </submittedName>
</protein>
<accession>A0ABT7PP46</accession>
<sequence>MRQYDRSIEYIDTHTEGEPTRIVIAGCPFGDELPPRDLVKRLSQQADWFRSRVAEEPRGHEAMVGAVLCEPADPNCEAGVVFFNNCGYLGMCGHGAIGVAIALEYMGRIRPGIHQLETPVGSITINLHSDSQVEIKNVPSYRYRNDVRVDVDGIGEICGDIAWGGNWFFLTQSPCYQLITENLARLTDDALRIRTALESQGITGEGGALIDHVEFFGPTQTAGAHSRNFVLCPGGAYDRSPCGTGTSAKLACLAADGRWAAGQDWIQESIIGSQFVASYELVDERASVHANAIVPTIRGRAFVCNEGRIVVQNGDPFAHGLFSKPTVLGDVG</sequence>
<dbReference type="SUPFAM" id="SSF54506">
    <property type="entry name" value="Diaminopimelate epimerase-like"/>
    <property type="match status" value="1"/>
</dbReference>
<organism evidence="2 3">
    <name type="scientific">Roseiconus lacunae</name>
    <dbReference type="NCBI Taxonomy" id="2605694"/>
    <lineage>
        <taxon>Bacteria</taxon>
        <taxon>Pseudomonadati</taxon>
        <taxon>Planctomycetota</taxon>
        <taxon>Planctomycetia</taxon>
        <taxon>Pirellulales</taxon>
        <taxon>Pirellulaceae</taxon>
        <taxon>Roseiconus</taxon>
    </lineage>
</organism>
<dbReference type="PANTHER" id="PTHR33442:SF1">
    <property type="entry name" value="TRANS-3-HYDROXY-L-PROLINE DEHYDRATASE"/>
    <property type="match status" value="1"/>
</dbReference>
<dbReference type="SFLD" id="SFLDS00028">
    <property type="entry name" value="Proline_Racemase"/>
    <property type="match status" value="1"/>
</dbReference>
<gene>
    <name evidence="2" type="ORF">QTN89_22720</name>
</gene>
<comment type="caution">
    <text evidence="2">The sequence shown here is derived from an EMBL/GenBank/DDBJ whole genome shotgun (WGS) entry which is preliminary data.</text>
</comment>
<evidence type="ECO:0000313" key="2">
    <source>
        <dbReference type="EMBL" id="MDM4018282.1"/>
    </source>
</evidence>
<dbReference type="RefSeq" id="WP_289166041.1">
    <property type="nucleotide sequence ID" value="NZ_JASZZN010000020.1"/>
</dbReference>
<evidence type="ECO:0000313" key="3">
    <source>
        <dbReference type="Proteomes" id="UP001239462"/>
    </source>
</evidence>
<dbReference type="PANTHER" id="PTHR33442">
    <property type="entry name" value="TRANS-3-HYDROXY-L-PROLINE DEHYDRATASE"/>
    <property type="match status" value="1"/>
</dbReference>
<comment type="similarity">
    <text evidence="1">Belongs to the proline racemase family.</text>
</comment>
<dbReference type="PIRSF" id="PIRSF029792">
    <property type="entry name" value="Pro_racemase"/>
    <property type="match status" value="1"/>
</dbReference>
<dbReference type="EMBL" id="JASZZN010000020">
    <property type="protein sequence ID" value="MDM4018282.1"/>
    <property type="molecule type" value="Genomic_DNA"/>
</dbReference>
<proteinExistence type="inferred from homology"/>
<reference evidence="2 3" key="1">
    <citation type="submission" date="2023-06" db="EMBL/GenBank/DDBJ databases">
        <title>Roseiconus lacunae JC819 isolated from Gulf of Mannar region, Tamil Nadu.</title>
        <authorList>
            <person name="Pk S."/>
            <person name="Ch S."/>
            <person name="Ch V.R."/>
        </authorList>
    </citation>
    <scope>NUCLEOTIDE SEQUENCE [LARGE SCALE GENOMIC DNA]</scope>
    <source>
        <strain evidence="2 3">JC819</strain>
    </source>
</reference>
<dbReference type="Proteomes" id="UP001239462">
    <property type="component" value="Unassembled WGS sequence"/>
</dbReference>
<dbReference type="Pfam" id="PF05544">
    <property type="entry name" value="Pro_racemase"/>
    <property type="match status" value="1"/>
</dbReference>